<dbReference type="AlphaFoldDB" id="A0A4Y8WR53"/>
<evidence type="ECO:0000256" key="2">
    <source>
        <dbReference type="SAM" id="MobiDB-lite"/>
    </source>
</evidence>
<dbReference type="Pfam" id="PF13205">
    <property type="entry name" value="Big_5"/>
    <property type="match status" value="1"/>
</dbReference>
<evidence type="ECO:0000259" key="3">
    <source>
        <dbReference type="Pfam" id="PF13205"/>
    </source>
</evidence>
<dbReference type="EMBL" id="SPNC01000065">
    <property type="protein sequence ID" value="TFH95120.1"/>
    <property type="molecule type" value="Genomic_DNA"/>
</dbReference>
<gene>
    <name evidence="4" type="ORF">E4P47_05235</name>
</gene>
<dbReference type="InterPro" id="IPR032812">
    <property type="entry name" value="SbsA_Ig"/>
</dbReference>
<organism evidence="4 5">
    <name type="scientific">Porphyromonas levii</name>
    <dbReference type="NCBI Taxonomy" id="28114"/>
    <lineage>
        <taxon>Bacteria</taxon>
        <taxon>Pseudomonadati</taxon>
        <taxon>Bacteroidota</taxon>
        <taxon>Bacteroidia</taxon>
        <taxon>Bacteroidales</taxon>
        <taxon>Porphyromonadaceae</taxon>
        <taxon>Porphyromonas</taxon>
    </lineage>
</organism>
<feature type="compositionally biased region" description="Gly residues" evidence="2">
    <location>
        <begin position="626"/>
        <end position="652"/>
    </location>
</feature>
<keyword evidence="1" id="KW-0732">Signal</keyword>
<dbReference type="STRING" id="1122973.GCA_000379925_00296"/>
<proteinExistence type="predicted"/>
<feature type="domain" description="SbsA Ig-like" evidence="3">
    <location>
        <begin position="25"/>
        <end position="124"/>
    </location>
</feature>
<dbReference type="OrthoDB" id="9809989at2"/>
<keyword evidence="5" id="KW-1185">Reference proteome</keyword>
<sequence>MIPFLLVGILYGCANRVAPDGGPYDVTPPKLVSSSPEDRALNVSKKRFVLTFDEYIQIQDIANKVIISPPQITQPKIVAVGKKVTVELEDDLIPNTTYSIDFTDAIVDNNEGNPLENFSYAFSTGNEIDTMEISGRVINIRNHEPMQSLLVGVHPESAGWNAFTDTTFSRMSRTGDRAQFVMRNMKQGSYRVYALKESDGNYRHDMPTDGVAFLNELITTSAMAATRQDTTWVDSLTIDTIKTVAYTRYLPDDIVLLYYVPEAKRRFISKRERPDSMQLRLVFSAIPEGKIKVRPIDSLAVQGGSTPVLDINREKKEVMVYFTDPTWKRYKEFEVSYTSVDSLELPIMVHDSLTLRSSAPKPIEDKGRLKETNDSIAKPKSPLTLRFEHKGEGGTSDSLLFYSSLPITPEAFKAFELFNAQDSILKPVTIDSIYLLPGRTTVGMIEAKLSYDTSYELYADSAKFTDVYGHMLDETVVDAFKTKAKDAFSQLSITVDGVEGPFIGELLSTQDAVLRVVYSDKPTLHFKDIKPEKYGFRLIVDSNNNGKWDAGNYRDSIQPEMVYYMPKIIEVMANWDVKETLSPLATKIDKQKPEELIKNKPKAKEKKDRNKEREEQLRRQRQGNNQGMGGLGDMGGMGGLGGMNDMMGGGRM</sequence>
<feature type="compositionally biased region" description="Basic and acidic residues" evidence="2">
    <location>
        <begin position="605"/>
        <end position="618"/>
    </location>
</feature>
<evidence type="ECO:0000313" key="5">
    <source>
        <dbReference type="Proteomes" id="UP000297225"/>
    </source>
</evidence>
<comment type="caution">
    <text evidence="4">The sequence shown here is derived from an EMBL/GenBank/DDBJ whole genome shotgun (WGS) entry which is preliminary data.</text>
</comment>
<accession>A0A4Y8WR53</accession>
<dbReference type="Proteomes" id="UP000297225">
    <property type="component" value="Unassembled WGS sequence"/>
</dbReference>
<evidence type="ECO:0000313" key="4">
    <source>
        <dbReference type="EMBL" id="TFH95120.1"/>
    </source>
</evidence>
<protein>
    <recommendedName>
        <fullName evidence="3">SbsA Ig-like domain-containing protein</fullName>
    </recommendedName>
</protein>
<feature type="region of interest" description="Disordered" evidence="2">
    <location>
        <begin position="592"/>
        <end position="652"/>
    </location>
</feature>
<name>A0A4Y8WR53_9PORP</name>
<evidence type="ECO:0000256" key="1">
    <source>
        <dbReference type="ARBA" id="ARBA00022729"/>
    </source>
</evidence>
<reference evidence="4 5" key="1">
    <citation type="submission" date="2019-03" db="EMBL/GenBank/DDBJ databases">
        <title>Porphyromonas levii Isolated from the Uterus of Dairy Cows.</title>
        <authorList>
            <person name="Francis A.M."/>
        </authorList>
    </citation>
    <scope>NUCLEOTIDE SEQUENCE [LARGE SCALE GENOMIC DNA]</scope>
    <source>
        <strain evidence="4 5">AF5678</strain>
    </source>
</reference>